<keyword evidence="13" id="KW-0594">Phospholipid biosynthesis</keyword>
<evidence type="ECO:0000256" key="7">
    <source>
        <dbReference type="ARBA" id="ARBA00022691"/>
    </source>
</evidence>
<keyword evidence="6" id="KW-0808">Transferase</keyword>
<evidence type="ECO:0000256" key="6">
    <source>
        <dbReference type="ARBA" id="ARBA00022679"/>
    </source>
</evidence>
<keyword evidence="14" id="KW-1208">Phospholipid metabolism</keyword>
<evidence type="ECO:0000256" key="3">
    <source>
        <dbReference type="ARBA" id="ARBA00005189"/>
    </source>
</evidence>
<dbReference type="InterPro" id="IPR007318">
    <property type="entry name" value="Phopholipid_MeTrfase"/>
</dbReference>
<keyword evidence="18" id="KW-1185">Reference proteome</keyword>
<dbReference type="EMBL" id="JAXOVC010000001">
    <property type="protein sequence ID" value="KAK4508476.1"/>
    <property type="molecule type" value="Genomic_DNA"/>
</dbReference>
<proteinExistence type="predicted"/>
<evidence type="ECO:0000256" key="15">
    <source>
        <dbReference type="ARBA" id="ARBA00034137"/>
    </source>
</evidence>
<evidence type="ECO:0000256" key="8">
    <source>
        <dbReference type="ARBA" id="ARBA00022692"/>
    </source>
</evidence>
<organism evidence="17 18">
    <name type="scientific">Zasmidium cellare</name>
    <name type="common">Wine cellar mold</name>
    <name type="synonym">Racodium cellare</name>
    <dbReference type="NCBI Taxonomy" id="395010"/>
    <lineage>
        <taxon>Eukaryota</taxon>
        <taxon>Fungi</taxon>
        <taxon>Dikarya</taxon>
        <taxon>Ascomycota</taxon>
        <taxon>Pezizomycotina</taxon>
        <taxon>Dothideomycetes</taxon>
        <taxon>Dothideomycetidae</taxon>
        <taxon>Mycosphaerellales</taxon>
        <taxon>Mycosphaerellaceae</taxon>
        <taxon>Zasmidium</taxon>
    </lineage>
</organism>
<reference evidence="17 18" key="1">
    <citation type="journal article" date="2023" name="G3 (Bethesda)">
        <title>A chromosome-level genome assembly of Zasmidium syzygii isolated from banana leaves.</title>
        <authorList>
            <person name="van Westerhoven A.C."/>
            <person name="Mehrabi R."/>
            <person name="Talebi R."/>
            <person name="Steentjes M.B.F."/>
            <person name="Corcolon B."/>
            <person name="Chong P.A."/>
            <person name="Kema G.H.J."/>
            <person name="Seidl M.F."/>
        </authorList>
    </citation>
    <scope>NUCLEOTIDE SEQUENCE [LARGE SCALE GENOMIC DNA]</scope>
    <source>
        <strain evidence="17 18">P124</strain>
    </source>
</reference>
<keyword evidence="5" id="KW-0489">Methyltransferase</keyword>
<accession>A0ABR0F5E8</accession>
<evidence type="ECO:0000313" key="18">
    <source>
        <dbReference type="Proteomes" id="UP001305779"/>
    </source>
</evidence>
<gene>
    <name evidence="17" type="ORF">PRZ48_002215</name>
</gene>
<keyword evidence="8 16" id="KW-0812">Transmembrane</keyword>
<dbReference type="Gene3D" id="1.20.120.1630">
    <property type="match status" value="1"/>
</dbReference>
<keyword evidence="4" id="KW-0444">Lipid biosynthesis</keyword>
<evidence type="ECO:0000313" key="17">
    <source>
        <dbReference type="EMBL" id="KAK4508476.1"/>
    </source>
</evidence>
<comment type="subcellular location">
    <subcellularLocation>
        <location evidence="1">Endoplasmic reticulum membrane</location>
        <topology evidence="1">Multi-pass membrane protein</topology>
    </subcellularLocation>
</comment>
<evidence type="ECO:0000256" key="14">
    <source>
        <dbReference type="ARBA" id="ARBA00023264"/>
    </source>
</evidence>
<dbReference type="PANTHER" id="PTHR15458:SF5">
    <property type="entry name" value="PHOSPHATIDYLETHANOLAMINE N-METHYLTRANSFERASE"/>
    <property type="match status" value="1"/>
</dbReference>
<keyword evidence="12 16" id="KW-0472">Membrane</keyword>
<evidence type="ECO:0000256" key="4">
    <source>
        <dbReference type="ARBA" id="ARBA00022516"/>
    </source>
</evidence>
<comment type="caution">
    <text evidence="17">The sequence shown here is derived from an EMBL/GenBank/DDBJ whole genome shotgun (WGS) entry which is preliminary data.</text>
</comment>
<dbReference type="InterPro" id="IPR024960">
    <property type="entry name" value="PEMT/MFAP"/>
</dbReference>
<evidence type="ECO:0000256" key="13">
    <source>
        <dbReference type="ARBA" id="ARBA00023209"/>
    </source>
</evidence>
<evidence type="ECO:0000256" key="9">
    <source>
        <dbReference type="ARBA" id="ARBA00022824"/>
    </source>
</evidence>
<evidence type="ECO:0000256" key="5">
    <source>
        <dbReference type="ARBA" id="ARBA00022603"/>
    </source>
</evidence>
<comment type="pathway">
    <text evidence="2">Phospholipid metabolism; phosphatidylcholine biosynthesis.</text>
</comment>
<keyword evidence="9" id="KW-0256">Endoplasmic reticulum</keyword>
<evidence type="ECO:0000256" key="11">
    <source>
        <dbReference type="ARBA" id="ARBA00023098"/>
    </source>
</evidence>
<keyword evidence="10 16" id="KW-1133">Transmembrane helix</keyword>
<name>A0ABR0F5E8_ZASCE</name>
<dbReference type="Pfam" id="PF04191">
    <property type="entry name" value="PEMT"/>
    <property type="match status" value="1"/>
</dbReference>
<evidence type="ECO:0000256" key="12">
    <source>
        <dbReference type="ARBA" id="ARBA00023136"/>
    </source>
</evidence>
<feature type="transmembrane region" description="Helical" evidence="16">
    <location>
        <begin position="82"/>
        <end position="100"/>
    </location>
</feature>
<feature type="transmembrane region" description="Helical" evidence="16">
    <location>
        <begin position="53"/>
        <end position="70"/>
    </location>
</feature>
<evidence type="ECO:0000256" key="1">
    <source>
        <dbReference type="ARBA" id="ARBA00004477"/>
    </source>
</evidence>
<evidence type="ECO:0000256" key="10">
    <source>
        <dbReference type="ARBA" id="ARBA00022989"/>
    </source>
</evidence>
<protein>
    <recommendedName>
        <fullName evidence="15">phosphatidyl-N-methylethanolamine N-methyltransferase</fullName>
        <ecNumber evidence="15">2.1.1.71</ecNumber>
    </recommendedName>
</protein>
<dbReference type="PANTHER" id="PTHR15458">
    <property type="entry name" value="PHOSPHATIDYLETHANOLAMINE N-METHYLTRANSFERASE"/>
    <property type="match status" value="1"/>
</dbReference>
<dbReference type="EC" id="2.1.1.71" evidence="15"/>
<sequence length="193" mass="21795">MVVVISRLQDIACQLAIHFPCDLGEQSLWPVPSLELRHKSLVRLMNGDAMRAYILWAGFCFTMAACRDILQPSSSMLQSPAFTVCASLLWIFGNVLHYYSMYVLGWRYVYHGDCFFGPQKTFISAFPYGSIPSPMYNGKAISYLGSALWTGKPAGLALALWTFLVLNVTGAYEDTITHQMYKVQIEEARRKKD</sequence>
<dbReference type="Proteomes" id="UP001305779">
    <property type="component" value="Unassembled WGS sequence"/>
</dbReference>
<keyword evidence="11" id="KW-0443">Lipid metabolism</keyword>
<keyword evidence="7" id="KW-0949">S-adenosyl-L-methionine</keyword>
<comment type="pathway">
    <text evidence="3">Lipid metabolism.</text>
</comment>
<evidence type="ECO:0000256" key="2">
    <source>
        <dbReference type="ARBA" id="ARBA00004969"/>
    </source>
</evidence>
<evidence type="ECO:0000256" key="16">
    <source>
        <dbReference type="SAM" id="Phobius"/>
    </source>
</evidence>